<evidence type="ECO:0000259" key="10">
    <source>
        <dbReference type="PROSITE" id="PS50928"/>
    </source>
</evidence>
<dbReference type="GO" id="GO:0035435">
    <property type="term" value="P:phosphate ion transmembrane transport"/>
    <property type="evidence" value="ECO:0007669"/>
    <property type="project" value="InterPro"/>
</dbReference>
<feature type="transmembrane region" description="Helical" evidence="9">
    <location>
        <begin position="12"/>
        <end position="37"/>
    </location>
</feature>
<dbReference type="AlphaFoldDB" id="A0A1U9NNV8"/>
<evidence type="ECO:0000256" key="1">
    <source>
        <dbReference type="ARBA" id="ARBA00004651"/>
    </source>
</evidence>
<keyword evidence="7 9" id="KW-1133">Transmembrane helix</keyword>
<evidence type="ECO:0000256" key="2">
    <source>
        <dbReference type="ARBA" id="ARBA00007069"/>
    </source>
</evidence>
<dbReference type="PANTHER" id="PTHR43470:SF3">
    <property type="entry name" value="PHOSPHATE TRANSPORT SYSTEM PERMEASE PROTEIN PSTA-RELATED"/>
    <property type="match status" value="1"/>
</dbReference>
<evidence type="ECO:0000256" key="8">
    <source>
        <dbReference type="ARBA" id="ARBA00023136"/>
    </source>
</evidence>
<keyword evidence="8 9" id="KW-0472">Membrane</keyword>
<proteinExistence type="inferred from homology"/>
<dbReference type="InterPro" id="IPR035906">
    <property type="entry name" value="MetI-like_sf"/>
</dbReference>
<name>A0A1U9NNV8_9BACT</name>
<dbReference type="Pfam" id="PF00528">
    <property type="entry name" value="BPD_transp_1"/>
    <property type="match status" value="1"/>
</dbReference>
<dbReference type="Proteomes" id="UP000189674">
    <property type="component" value="Chromosome"/>
</dbReference>
<gene>
    <name evidence="11" type="primary">pstA</name>
    <name evidence="11" type="ORF">STSP2_02716</name>
</gene>
<dbReference type="InterPro" id="IPR000515">
    <property type="entry name" value="MetI-like"/>
</dbReference>
<keyword evidence="5 9" id="KW-1003">Cell membrane</keyword>
<feature type="transmembrane region" description="Helical" evidence="9">
    <location>
        <begin position="437"/>
        <end position="457"/>
    </location>
</feature>
<feature type="transmembrane region" description="Helical" evidence="9">
    <location>
        <begin position="392"/>
        <end position="410"/>
    </location>
</feature>
<evidence type="ECO:0000313" key="12">
    <source>
        <dbReference type="Proteomes" id="UP000189674"/>
    </source>
</evidence>
<dbReference type="Gene3D" id="1.10.3720.10">
    <property type="entry name" value="MetI-like"/>
    <property type="match status" value="1"/>
</dbReference>
<feature type="domain" description="ABC transmembrane type-1" evidence="10">
    <location>
        <begin position="315"/>
        <end position="532"/>
    </location>
</feature>
<evidence type="ECO:0000256" key="6">
    <source>
        <dbReference type="ARBA" id="ARBA00022692"/>
    </source>
</evidence>
<evidence type="ECO:0000256" key="4">
    <source>
        <dbReference type="ARBA" id="ARBA00022448"/>
    </source>
</evidence>
<keyword evidence="6 9" id="KW-0812">Transmembrane</keyword>
<dbReference type="CDD" id="cd06261">
    <property type="entry name" value="TM_PBP2"/>
    <property type="match status" value="1"/>
</dbReference>
<evidence type="ECO:0000256" key="3">
    <source>
        <dbReference type="ARBA" id="ARBA00016864"/>
    </source>
</evidence>
<dbReference type="PROSITE" id="PS50928">
    <property type="entry name" value="ABC_TM1"/>
    <property type="match status" value="1"/>
</dbReference>
<dbReference type="KEGG" id="alus:STSP2_02716"/>
<protein>
    <recommendedName>
        <fullName evidence="3 9">Phosphate transport system permease protein PstA</fullName>
    </recommendedName>
</protein>
<reference evidence="12" key="1">
    <citation type="submission" date="2017-02" db="EMBL/GenBank/DDBJ databases">
        <title>Comparative genomics and description of representatives of a novel lineage of planctomycetes thriving in anoxic sediments.</title>
        <authorList>
            <person name="Spring S."/>
            <person name="Bunk B."/>
            <person name="Sproer C."/>
        </authorList>
    </citation>
    <scope>NUCLEOTIDE SEQUENCE [LARGE SCALE GENOMIC DNA]</scope>
    <source>
        <strain evidence="12">ST-NAGAB-D1</strain>
    </source>
</reference>
<comment type="similarity">
    <text evidence="2 9">Belongs to the binding-protein-dependent transport system permease family. CysTW subfamily.</text>
</comment>
<evidence type="ECO:0000313" key="11">
    <source>
        <dbReference type="EMBL" id="AQT69525.1"/>
    </source>
</evidence>
<evidence type="ECO:0000256" key="7">
    <source>
        <dbReference type="ARBA" id="ARBA00022989"/>
    </source>
</evidence>
<feature type="transmembrane region" description="Helical" evidence="9">
    <location>
        <begin position="360"/>
        <end position="380"/>
    </location>
</feature>
<dbReference type="GO" id="GO:0005886">
    <property type="term" value="C:plasma membrane"/>
    <property type="evidence" value="ECO:0007669"/>
    <property type="project" value="UniProtKB-SubCell"/>
</dbReference>
<dbReference type="NCBIfam" id="TIGR00974">
    <property type="entry name" value="3a0107s02c"/>
    <property type="match status" value="1"/>
</dbReference>
<organism evidence="11 12">
    <name type="scientific">Anaerohalosphaera lusitana</name>
    <dbReference type="NCBI Taxonomy" id="1936003"/>
    <lineage>
        <taxon>Bacteria</taxon>
        <taxon>Pseudomonadati</taxon>
        <taxon>Planctomycetota</taxon>
        <taxon>Phycisphaerae</taxon>
        <taxon>Sedimentisphaerales</taxon>
        <taxon>Anaerohalosphaeraceae</taxon>
        <taxon>Anaerohalosphaera</taxon>
    </lineage>
</organism>
<sequence length="542" mass="60785">MSLKTRGIFNKLFTFCCSSSVVLLAAVLIIILAPMMYTGCTAVIFRGTHEFRAMQLELFDRGDPQQIQQEEERLQELRQPIYDMLSHFERGIATEQLVDQAKDIYRDYGDKLRYDNVPRDVYLSKRRQAREIRNLLSDAYETTDKTEALEYLDEVDSHELKPDFADTKIAQLFEMADEYREIVNTVDLDRRDEYLTALDEVKEALRRLFGPRPGAERAHLAMNRYGSTRWDQVQKNLDVLLYAQKWVQEEPGQPAVKKSVSRAEEQFAGTTLEPLFAMVENDIEKLTQPKPTFYWQYFIDDSTPGYFFGGVGPEILGTILITLGAMLFATPLGIISAWYLVEYGKDGHVVRIIRSCVNTLAGVPSIVFGLFGLAFFLMFLFPRIGLSSEPSILAGSLTLGLLVLPVIIRASEEAIRSVPQTYKEASLALGAGEFRTFLTVTLPAALPGILTGIILSLSRAAGETAPVLFIAAIASGPKPGSIFDPTRLLSYGSYVIATGDRIAMRVPHKQYGMVMTLILLVLLLNIVAIVVRSKMARKLRGY</sequence>
<keyword evidence="4" id="KW-0813">Transport</keyword>
<dbReference type="InterPro" id="IPR005672">
    <property type="entry name" value="Phosphate_PstA"/>
</dbReference>
<dbReference type="OrthoDB" id="9807065at2"/>
<evidence type="ECO:0000256" key="9">
    <source>
        <dbReference type="RuleBase" id="RU363043"/>
    </source>
</evidence>
<keyword evidence="12" id="KW-1185">Reference proteome</keyword>
<dbReference type="EMBL" id="CP019791">
    <property type="protein sequence ID" value="AQT69525.1"/>
    <property type="molecule type" value="Genomic_DNA"/>
</dbReference>
<comment type="subcellular location">
    <subcellularLocation>
        <location evidence="1 9">Cell membrane</location>
        <topology evidence="1 9">Multi-pass membrane protein</topology>
    </subcellularLocation>
</comment>
<feature type="transmembrane region" description="Helical" evidence="9">
    <location>
        <begin position="511"/>
        <end position="531"/>
    </location>
</feature>
<accession>A0A1U9NNV8</accession>
<dbReference type="SUPFAM" id="SSF161098">
    <property type="entry name" value="MetI-like"/>
    <property type="match status" value="1"/>
</dbReference>
<dbReference type="RefSeq" id="WP_146663205.1">
    <property type="nucleotide sequence ID" value="NZ_CP019791.1"/>
</dbReference>
<feature type="transmembrane region" description="Helical" evidence="9">
    <location>
        <begin position="315"/>
        <end position="340"/>
    </location>
</feature>
<evidence type="ECO:0000256" key="5">
    <source>
        <dbReference type="ARBA" id="ARBA00022475"/>
    </source>
</evidence>
<dbReference type="STRING" id="1936003.STSP2_02716"/>
<dbReference type="GO" id="GO:0005315">
    <property type="term" value="F:phosphate transmembrane transporter activity"/>
    <property type="evidence" value="ECO:0007669"/>
    <property type="project" value="InterPro"/>
</dbReference>
<dbReference type="PANTHER" id="PTHR43470">
    <property type="entry name" value="PHOSPHATE TRANSPORT SYSTEM PERMEASE PROTEIN PSTA-RELATED"/>
    <property type="match status" value="1"/>
</dbReference>